<keyword evidence="4" id="KW-0963">Cytoplasm</keyword>
<comment type="function">
    <text evidence="4">Nucleoside triphosphate pyrophosphatase that hydrolyzes dTTP and UTP. May have a dual role in cell division arrest and in preventing the incorporation of modified nucleotides into cellular nucleic acids.</text>
</comment>
<gene>
    <name evidence="5" type="ORF">OYT1_ch2502</name>
</gene>
<dbReference type="EC" id="3.6.1.9" evidence="4"/>
<sequence>MSLTQHRIYLASQSPRRRELLKQIGVNFGSLLLRSDSGRLPDVDETPHPDETPEIYVQRVCREKAAAGWKIMQQRNLPPFPVLAADTTVTLDGQIIGKPHDREAAAAILRQLSGREHQVLTAVAVAREAQCELRLSITRVTFAELSEERIHRYLLTGESLDKAGAYGIQGHAGTFIRRIEGSYSGVVGLPLCETAELLELFGYPVT</sequence>
<feature type="site" description="Important for substrate specificity" evidence="4">
    <location>
        <position position="87"/>
    </location>
</feature>
<dbReference type="Gene3D" id="3.90.950.10">
    <property type="match status" value="1"/>
</dbReference>
<dbReference type="GO" id="GO:0036218">
    <property type="term" value="F:dTTP diphosphatase activity"/>
    <property type="evidence" value="ECO:0007669"/>
    <property type="project" value="RHEA"/>
</dbReference>
<comment type="catalytic activity">
    <reaction evidence="4">
        <text>UTP + H2O = UMP + diphosphate + H(+)</text>
        <dbReference type="Rhea" id="RHEA:29395"/>
        <dbReference type="ChEBI" id="CHEBI:15377"/>
        <dbReference type="ChEBI" id="CHEBI:15378"/>
        <dbReference type="ChEBI" id="CHEBI:33019"/>
        <dbReference type="ChEBI" id="CHEBI:46398"/>
        <dbReference type="ChEBI" id="CHEBI:57865"/>
        <dbReference type="EC" id="3.6.1.9"/>
    </reaction>
</comment>
<evidence type="ECO:0000256" key="1">
    <source>
        <dbReference type="ARBA" id="ARBA00001968"/>
    </source>
</evidence>
<comment type="similarity">
    <text evidence="4">Belongs to the Maf family. YhdE subfamily.</text>
</comment>
<evidence type="ECO:0000256" key="4">
    <source>
        <dbReference type="HAMAP-Rule" id="MF_00528"/>
    </source>
</evidence>
<dbReference type="RefSeq" id="WP_062626555.1">
    <property type="nucleotide sequence ID" value="NZ_AP018738.1"/>
</dbReference>
<comment type="cofactor">
    <cofactor evidence="1 4">
        <name>a divalent metal cation</name>
        <dbReference type="ChEBI" id="CHEBI:60240"/>
    </cofactor>
</comment>
<evidence type="ECO:0000256" key="2">
    <source>
        <dbReference type="ARBA" id="ARBA00022801"/>
    </source>
</evidence>
<comment type="caution">
    <text evidence="4">Lacks conserved residue(s) required for the propagation of feature annotation.</text>
</comment>
<keyword evidence="6" id="KW-1185">Reference proteome</keyword>
<dbReference type="PANTHER" id="PTHR43213">
    <property type="entry name" value="BIFUNCTIONAL DTTP/UTP PYROPHOSPHATASE/METHYLTRANSFERASE PROTEIN-RELATED"/>
    <property type="match status" value="1"/>
</dbReference>
<dbReference type="HAMAP" id="MF_00528">
    <property type="entry name" value="Maf"/>
    <property type="match status" value="1"/>
</dbReference>
<comment type="catalytic activity">
    <reaction evidence="4">
        <text>dTTP + H2O = dTMP + diphosphate + H(+)</text>
        <dbReference type="Rhea" id="RHEA:28534"/>
        <dbReference type="ChEBI" id="CHEBI:15377"/>
        <dbReference type="ChEBI" id="CHEBI:15378"/>
        <dbReference type="ChEBI" id="CHEBI:33019"/>
        <dbReference type="ChEBI" id="CHEBI:37568"/>
        <dbReference type="ChEBI" id="CHEBI:63528"/>
        <dbReference type="EC" id="3.6.1.9"/>
    </reaction>
</comment>
<keyword evidence="2 4" id="KW-0378">Hydrolase</keyword>
<protein>
    <recommendedName>
        <fullName evidence="4">dTTP/UTP pyrophosphatase</fullName>
        <shortName evidence="4">dTTPase/UTPase</shortName>
        <ecNumber evidence="4">3.6.1.9</ecNumber>
    </recommendedName>
    <alternativeName>
        <fullName evidence="4">Nucleoside triphosphate pyrophosphatase</fullName>
    </alternativeName>
    <alternativeName>
        <fullName evidence="4">Nucleotide pyrophosphatase</fullName>
        <shortName evidence="4">Nucleotide PPase</shortName>
    </alternativeName>
</protein>
<evidence type="ECO:0000313" key="6">
    <source>
        <dbReference type="Proteomes" id="UP000033070"/>
    </source>
</evidence>
<dbReference type="AlphaFoldDB" id="A0A2Z6GFT2"/>
<name>A0A2Z6GFT2_9PROT</name>
<dbReference type="GO" id="GO:0036221">
    <property type="term" value="F:UTP diphosphatase activity"/>
    <property type="evidence" value="ECO:0007669"/>
    <property type="project" value="RHEA"/>
</dbReference>
<feature type="site" description="Important for substrate specificity" evidence="4">
    <location>
        <position position="16"/>
    </location>
</feature>
<dbReference type="GO" id="GO:0009117">
    <property type="term" value="P:nucleotide metabolic process"/>
    <property type="evidence" value="ECO:0007669"/>
    <property type="project" value="UniProtKB-KW"/>
</dbReference>
<dbReference type="EMBL" id="AP018738">
    <property type="protein sequence ID" value="BBE52015.1"/>
    <property type="molecule type" value="Genomic_DNA"/>
</dbReference>
<dbReference type="STRING" id="1188319.OYT1_01365"/>
<feature type="site" description="Important for substrate specificity" evidence="4">
    <location>
        <position position="169"/>
    </location>
</feature>
<dbReference type="Proteomes" id="UP000033070">
    <property type="component" value="Chromosome"/>
</dbReference>
<proteinExistence type="inferred from homology"/>
<dbReference type="PANTHER" id="PTHR43213:SF5">
    <property type="entry name" value="BIFUNCTIONAL DTTP_UTP PYROPHOSPHATASE_METHYLTRANSFERASE PROTEIN-RELATED"/>
    <property type="match status" value="1"/>
</dbReference>
<keyword evidence="3 4" id="KW-0546">Nucleotide metabolism</keyword>
<dbReference type="InterPro" id="IPR029001">
    <property type="entry name" value="ITPase-like_fam"/>
</dbReference>
<evidence type="ECO:0000313" key="5">
    <source>
        <dbReference type="EMBL" id="BBE52015.1"/>
    </source>
</evidence>
<dbReference type="Pfam" id="PF02545">
    <property type="entry name" value="Maf"/>
    <property type="match status" value="1"/>
</dbReference>
<dbReference type="PIRSF" id="PIRSF006305">
    <property type="entry name" value="Maf"/>
    <property type="match status" value="1"/>
</dbReference>
<reference evidence="5 6" key="1">
    <citation type="submission" date="2018-06" db="EMBL/GenBank/DDBJ databases">
        <title>OYT1 Genome Sequencing.</title>
        <authorList>
            <person name="Kato S."/>
            <person name="Itoh T."/>
            <person name="Ohkuma M."/>
        </authorList>
    </citation>
    <scope>NUCLEOTIDE SEQUENCE [LARGE SCALE GENOMIC DNA]</scope>
    <source>
        <strain evidence="5 6">OYT1</strain>
    </source>
</reference>
<accession>A0A2Z6GFT2</accession>
<dbReference type="SUPFAM" id="SSF52972">
    <property type="entry name" value="ITPase-like"/>
    <property type="match status" value="1"/>
</dbReference>
<evidence type="ECO:0000256" key="3">
    <source>
        <dbReference type="ARBA" id="ARBA00023080"/>
    </source>
</evidence>
<comment type="subcellular location">
    <subcellularLocation>
        <location evidence="4">Cytoplasm</location>
    </subcellularLocation>
</comment>
<organism evidence="5 6">
    <name type="scientific">Ferriphaselus amnicola</name>
    <dbReference type="NCBI Taxonomy" id="1188319"/>
    <lineage>
        <taxon>Bacteria</taxon>
        <taxon>Pseudomonadati</taxon>
        <taxon>Pseudomonadota</taxon>
        <taxon>Betaproteobacteria</taxon>
        <taxon>Nitrosomonadales</taxon>
        <taxon>Gallionellaceae</taxon>
        <taxon>Ferriphaselus</taxon>
    </lineage>
</organism>
<dbReference type="GO" id="GO:0005737">
    <property type="term" value="C:cytoplasm"/>
    <property type="evidence" value="ECO:0007669"/>
    <property type="project" value="UniProtKB-SubCell"/>
</dbReference>
<dbReference type="NCBIfam" id="TIGR00172">
    <property type="entry name" value="maf"/>
    <property type="match status" value="1"/>
</dbReference>
<dbReference type="KEGG" id="fam:OYT1_ch2502"/>
<dbReference type="OrthoDB" id="9807767at2"/>
<dbReference type="CDD" id="cd00555">
    <property type="entry name" value="Maf"/>
    <property type="match status" value="1"/>
</dbReference>
<dbReference type="InterPro" id="IPR003697">
    <property type="entry name" value="Maf-like"/>
</dbReference>
<feature type="active site" description="Proton acceptor" evidence="4">
    <location>
        <position position="86"/>
    </location>
</feature>